<evidence type="ECO:0000256" key="2">
    <source>
        <dbReference type="ARBA" id="ARBA00023002"/>
    </source>
</evidence>
<dbReference type="PRINTS" id="PR00080">
    <property type="entry name" value="SDRFAMILY"/>
</dbReference>
<name>A0ABT1WGI4_9BURK</name>
<dbReference type="InterPro" id="IPR002347">
    <property type="entry name" value="SDR_fam"/>
</dbReference>
<dbReference type="Gene3D" id="3.40.50.720">
    <property type="entry name" value="NAD(P)-binding Rossmann-like Domain"/>
    <property type="match status" value="1"/>
</dbReference>
<protein>
    <submittedName>
        <fullName evidence="4">SDR family NAD(P)-dependent oxidoreductase</fullName>
    </submittedName>
</protein>
<reference evidence="4 5" key="1">
    <citation type="submission" date="2022-07" db="EMBL/GenBank/DDBJ databases">
        <authorList>
            <person name="Xamxidin M."/>
            <person name="Wu M."/>
        </authorList>
    </citation>
    <scope>NUCLEOTIDE SEQUENCE [LARGE SCALE GENOMIC DNA]</scope>
    <source>
        <strain evidence="4 5">NBRC 111650</strain>
    </source>
</reference>
<dbReference type="PANTHER" id="PTHR43391">
    <property type="entry name" value="RETINOL DEHYDROGENASE-RELATED"/>
    <property type="match status" value="1"/>
</dbReference>
<evidence type="ECO:0000313" key="5">
    <source>
        <dbReference type="Proteomes" id="UP001204142"/>
    </source>
</evidence>
<dbReference type="PANTHER" id="PTHR43391:SF12">
    <property type="entry name" value="OXIDOREDUCTASE EPHD-RELATED"/>
    <property type="match status" value="1"/>
</dbReference>
<evidence type="ECO:0000256" key="1">
    <source>
        <dbReference type="ARBA" id="ARBA00006484"/>
    </source>
</evidence>
<dbReference type="EMBL" id="JANIGO010000003">
    <property type="protein sequence ID" value="MCQ8896635.1"/>
    <property type="molecule type" value="Genomic_DNA"/>
</dbReference>
<keyword evidence="2" id="KW-0560">Oxidoreductase</keyword>
<organism evidence="4 5">
    <name type="scientific">Limnobacter humi</name>
    <dbReference type="NCBI Taxonomy" id="1778671"/>
    <lineage>
        <taxon>Bacteria</taxon>
        <taxon>Pseudomonadati</taxon>
        <taxon>Pseudomonadota</taxon>
        <taxon>Betaproteobacteria</taxon>
        <taxon>Burkholderiales</taxon>
        <taxon>Burkholderiaceae</taxon>
        <taxon>Limnobacter</taxon>
    </lineage>
</organism>
<dbReference type="PROSITE" id="PS00061">
    <property type="entry name" value="ADH_SHORT"/>
    <property type="match status" value="1"/>
</dbReference>
<dbReference type="Pfam" id="PF00106">
    <property type="entry name" value="adh_short"/>
    <property type="match status" value="1"/>
</dbReference>
<gene>
    <name evidence="4" type="ORF">NQT62_09345</name>
</gene>
<accession>A0ABT1WGI4</accession>
<evidence type="ECO:0000256" key="3">
    <source>
        <dbReference type="RuleBase" id="RU000363"/>
    </source>
</evidence>
<evidence type="ECO:0000313" key="4">
    <source>
        <dbReference type="EMBL" id="MCQ8896635.1"/>
    </source>
</evidence>
<keyword evidence="5" id="KW-1185">Reference proteome</keyword>
<proteinExistence type="inferred from homology"/>
<dbReference type="InterPro" id="IPR020904">
    <property type="entry name" value="Sc_DH/Rdtase_CS"/>
</dbReference>
<comment type="similarity">
    <text evidence="1 3">Belongs to the short-chain dehydrogenases/reductases (SDR) family.</text>
</comment>
<dbReference type="RefSeq" id="WP_256764452.1">
    <property type="nucleotide sequence ID" value="NZ_JANIGO010000003.1"/>
</dbReference>
<dbReference type="SUPFAM" id="SSF51735">
    <property type="entry name" value="NAD(P)-binding Rossmann-fold domains"/>
    <property type="match status" value="1"/>
</dbReference>
<dbReference type="Proteomes" id="UP001204142">
    <property type="component" value="Unassembled WGS sequence"/>
</dbReference>
<dbReference type="PRINTS" id="PR00081">
    <property type="entry name" value="GDHRDH"/>
</dbReference>
<dbReference type="InterPro" id="IPR036291">
    <property type="entry name" value="NAD(P)-bd_dom_sf"/>
</dbReference>
<dbReference type="CDD" id="cd05233">
    <property type="entry name" value="SDR_c"/>
    <property type="match status" value="1"/>
</dbReference>
<comment type="caution">
    <text evidence="4">The sequence shown here is derived from an EMBL/GenBank/DDBJ whole genome shotgun (WGS) entry which is preliminary data.</text>
</comment>
<sequence length="296" mass="31326">MFGQKISKQANAVVTGAGSGIGRAFALEVVRRGGQVVVADISLDRAQETVELIRDQVAGKLKNPDLVFVDQAWAVRCDVSKLKDVEALALEAERIFGGTAERSAIDVVVNNAGVGLGGLPVGEIPMEDWTWALGVNLWGVIHGCHVFAPRLKARGRQRRVGIINVASTASFAAAPLMGPYNVTKAGALALSETLAAEMAGTGVNVTALCPTFVKTNITRDGRIAGGSSRFADKLMQWTGVSADAVAKETLDALDKGQLYVLPQLDARMIWRMKRLMPGGYTWGAGVLARVAAKTLS</sequence>